<dbReference type="HOGENOM" id="CLU_1277352_0_0_1"/>
<sequence length="216" mass="24017">MAAHTLDSYLQLDGDEPHTPCEDGLAFELDLASQRRLLIHTQPIYLINTSKLQTPQQQVVRPEGGTLLDTRQSSIFSAPGLGEDALHVLDAALTPACAEKLRMPRIVPREEPDYGALAADELLFELSAPIPLALPAGPAPGLLGPSLDLGRFVQAAHTFHDDATWDSPEQYEFVHALTSKLSRYCGYFVADSKEMEYFDKIRLQEVEYRLSKTYFT</sequence>
<evidence type="ECO:0000313" key="1">
    <source>
        <dbReference type="EMBL" id="AAS54183.1"/>
    </source>
</evidence>
<evidence type="ECO:0000313" key="2">
    <source>
        <dbReference type="Proteomes" id="UP000000591"/>
    </source>
</evidence>
<dbReference type="EMBL" id="AE016820">
    <property type="protein sequence ID" value="AAS54183.1"/>
    <property type="molecule type" value="Genomic_DNA"/>
</dbReference>
<dbReference type="KEGG" id="ago:AGOS_AGL308W"/>
<reference evidence="2" key="2">
    <citation type="journal article" date="2013" name="G3 (Bethesda)">
        <title>Genomes of Ashbya fungi isolated from insects reveal four mating-type loci, numerous translocations, lack of transposons, and distinct gene duplications.</title>
        <authorList>
            <person name="Dietrich F.S."/>
            <person name="Voegeli S."/>
            <person name="Kuo S."/>
            <person name="Philippsen P."/>
        </authorList>
    </citation>
    <scope>GENOME REANNOTATION</scope>
    <source>
        <strain evidence="2">ATCC 10895 / CBS 109.51 / FGSC 9923 / NRRL Y-1056</strain>
    </source>
</reference>
<accession>Q751K9</accession>
<dbReference type="InParanoid" id="Q751K9"/>
<protein>
    <submittedName>
        <fullName evidence="1">AGL308Wp</fullName>
    </submittedName>
</protein>
<dbReference type="OMA" id="HTQPIYL"/>
<reference evidence="1 2" key="1">
    <citation type="journal article" date="2004" name="Science">
        <title>The Ashbya gossypii genome as a tool for mapping the ancient Saccharomyces cerevisiae genome.</title>
        <authorList>
            <person name="Dietrich F.S."/>
            <person name="Voegeli S."/>
            <person name="Brachat S."/>
            <person name="Lerch A."/>
            <person name="Gates K."/>
            <person name="Steiner S."/>
            <person name="Mohr C."/>
            <person name="Pohlmann R."/>
            <person name="Luedi P."/>
            <person name="Choi S."/>
            <person name="Wing R.A."/>
            <person name="Flavier A."/>
            <person name="Gaffney T.D."/>
            <person name="Philippsen P."/>
        </authorList>
    </citation>
    <scope>NUCLEOTIDE SEQUENCE [LARGE SCALE GENOMIC DNA]</scope>
    <source>
        <strain evidence="2">ATCC 10895 / CBS 109.51 / FGSC 9923 / NRRL Y-1056</strain>
    </source>
</reference>
<dbReference type="GeneID" id="4622652"/>
<dbReference type="Proteomes" id="UP000000591">
    <property type="component" value="Chromosome VII"/>
</dbReference>
<dbReference type="RefSeq" id="NP_986359.1">
    <property type="nucleotide sequence ID" value="NM_211421.1"/>
</dbReference>
<organism evidence="1 2">
    <name type="scientific">Eremothecium gossypii (strain ATCC 10895 / CBS 109.51 / FGSC 9923 / NRRL Y-1056)</name>
    <name type="common">Yeast</name>
    <name type="synonym">Ashbya gossypii</name>
    <dbReference type="NCBI Taxonomy" id="284811"/>
    <lineage>
        <taxon>Eukaryota</taxon>
        <taxon>Fungi</taxon>
        <taxon>Dikarya</taxon>
        <taxon>Ascomycota</taxon>
        <taxon>Saccharomycotina</taxon>
        <taxon>Saccharomycetes</taxon>
        <taxon>Saccharomycetales</taxon>
        <taxon>Saccharomycetaceae</taxon>
        <taxon>Eremothecium</taxon>
    </lineage>
</organism>
<gene>
    <name evidence="1" type="ORF">AGOS_AGL308W</name>
</gene>
<dbReference type="AlphaFoldDB" id="Q751K9"/>
<dbReference type="STRING" id="284811.Q751K9"/>
<name>Q751K9_EREGS</name>
<keyword evidence="2" id="KW-1185">Reference proteome</keyword>
<dbReference type="OrthoDB" id="4036215at2759"/>
<proteinExistence type="predicted"/>